<evidence type="ECO:0000256" key="2">
    <source>
        <dbReference type="ARBA" id="ARBA00023125"/>
    </source>
</evidence>
<dbReference type="SMART" id="SM00342">
    <property type="entry name" value="HTH_ARAC"/>
    <property type="match status" value="1"/>
</dbReference>
<name>A0ABX2F3H8_9PSEU</name>
<feature type="domain" description="HTH araC/xylS-type" evidence="4">
    <location>
        <begin position="219"/>
        <end position="317"/>
    </location>
</feature>
<dbReference type="InterPro" id="IPR009057">
    <property type="entry name" value="Homeodomain-like_sf"/>
</dbReference>
<reference evidence="5 6" key="1">
    <citation type="submission" date="2020-01" db="EMBL/GenBank/DDBJ databases">
        <title>Kibdelosporangium persica a novel Actinomycetes from a hot desert in Iran.</title>
        <authorList>
            <person name="Safaei N."/>
            <person name="Zaburannyi N."/>
            <person name="Mueller R."/>
            <person name="Wink J."/>
        </authorList>
    </citation>
    <scope>NUCLEOTIDE SEQUENCE [LARGE SCALE GENOMIC DNA]</scope>
    <source>
        <strain evidence="5 6">4NS15</strain>
    </source>
</reference>
<dbReference type="Pfam" id="PF12852">
    <property type="entry name" value="Cupin_6"/>
    <property type="match status" value="1"/>
</dbReference>
<keyword evidence="3" id="KW-0804">Transcription</keyword>
<evidence type="ECO:0000313" key="5">
    <source>
        <dbReference type="EMBL" id="NRN65888.1"/>
    </source>
</evidence>
<accession>A0ABX2F3H8</accession>
<dbReference type="Proteomes" id="UP000763557">
    <property type="component" value="Unassembled WGS sequence"/>
</dbReference>
<keyword evidence="2" id="KW-0238">DNA-binding</keyword>
<evidence type="ECO:0000313" key="6">
    <source>
        <dbReference type="Proteomes" id="UP000763557"/>
    </source>
</evidence>
<organism evidence="5 6">
    <name type="scientific">Kibdelosporangium persicum</name>
    <dbReference type="NCBI Taxonomy" id="2698649"/>
    <lineage>
        <taxon>Bacteria</taxon>
        <taxon>Bacillati</taxon>
        <taxon>Actinomycetota</taxon>
        <taxon>Actinomycetes</taxon>
        <taxon>Pseudonocardiales</taxon>
        <taxon>Pseudonocardiaceae</taxon>
        <taxon>Kibdelosporangium</taxon>
    </lineage>
</organism>
<dbReference type="InterPro" id="IPR032783">
    <property type="entry name" value="AraC_lig"/>
</dbReference>
<keyword evidence="6" id="KW-1185">Reference proteome</keyword>
<evidence type="ECO:0000259" key="4">
    <source>
        <dbReference type="PROSITE" id="PS01124"/>
    </source>
</evidence>
<sequence>MRRSMFMTRSFMSDRLTKRWYAGVMDIIGEAIAAMRAGRPTSARCSLRAPWGMRFPAMGGAGFHVILEGAAWMLPPGDASPIRLNVGDVVFVSHGRSHALVDDPASPQFPMGGVAAEDIPDGDGPRTSMLCGSYYLDQVRPHPLFAALPEVIHLPARAAPEPGVRSIVELLGTEMDSRQPGTSAAVPALLDLLLLYVVRTWYRKQSGGWASALDDPAILAALTRIQREPAAQWTVAGLAEHAGLSRATFARRFTELVGEPPLTYLTWWRMTKAGQLLTRGDQPLSAIARQVGYRSEFAFSKAFKREFSLSPTDYRRRRRAEVQMVDA</sequence>
<dbReference type="InterPro" id="IPR018060">
    <property type="entry name" value="HTH_AraC"/>
</dbReference>
<dbReference type="PANTHER" id="PTHR46796">
    <property type="entry name" value="HTH-TYPE TRANSCRIPTIONAL ACTIVATOR RHAS-RELATED"/>
    <property type="match status" value="1"/>
</dbReference>
<dbReference type="InterPro" id="IPR020449">
    <property type="entry name" value="Tscrpt_reg_AraC-type_HTH"/>
</dbReference>
<proteinExistence type="predicted"/>
<dbReference type="SUPFAM" id="SSF46689">
    <property type="entry name" value="Homeodomain-like"/>
    <property type="match status" value="2"/>
</dbReference>
<dbReference type="PRINTS" id="PR00032">
    <property type="entry name" value="HTHARAC"/>
</dbReference>
<dbReference type="Gene3D" id="1.10.10.60">
    <property type="entry name" value="Homeodomain-like"/>
    <property type="match status" value="2"/>
</dbReference>
<keyword evidence="1" id="KW-0805">Transcription regulation</keyword>
<dbReference type="PROSITE" id="PS01124">
    <property type="entry name" value="HTH_ARAC_FAMILY_2"/>
    <property type="match status" value="1"/>
</dbReference>
<protein>
    <submittedName>
        <fullName evidence="5">RCS-specific HTH-type transcriptional activator RclR</fullName>
    </submittedName>
</protein>
<evidence type="ECO:0000256" key="3">
    <source>
        <dbReference type="ARBA" id="ARBA00023163"/>
    </source>
</evidence>
<comment type="caution">
    <text evidence="5">The sequence shown here is derived from an EMBL/GenBank/DDBJ whole genome shotgun (WGS) entry which is preliminary data.</text>
</comment>
<dbReference type="EMBL" id="JAAATY010000008">
    <property type="protein sequence ID" value="NRN65888.1"/>
    <property type="molecule type" value="Genomic_DNA"/>
</dbReference>
<dbReference type="InterPro" id="IPR050204">
    <property type="entry name" value="AraC_XylS_family_regulators"/>
</dbReference>
<evidence type="ECO:0000256" key="1">
    <source>
        <dbReference type="ARBA" id="ARBA00023015"/>
    </source>
</evidence>
<dbReference type="Pfam" id="PF12833">
    <property type="entry name" value="HTH_18"/>
    <property type="match status" value="1"/>
</dbReference>
<dbReference type="PANTHER" id="PTHR46796:SF13">
    <property type="entry name" value="HTH-TYPE TRANSCRIPTIONAL ACTIVATOR RHAS"/>
    <property type="match status" value="1"/>
</dbReference>
<gene>
    <name evidence="5" type="ORF">GC106_31030</name>
</gene>